<dbReference type="Gene3D" id="2.60.120.10">
    <property type="entry name" value="Jelly Rolls"/>
    <property type="match status" value="1"/>
</dbReference>
<name>A0A0F1BE21_9ENTR</name>
<dbReference type="InterPro" id="IPR041687">
    <property type="entry name" value="HTH_46"/>
</dbReference>
<dbReference type="Proteomes" id="UP000033352">
    <property type="component" value="Unassembled WGS sequence"/>
</dbReference>
<dbReference type="InterPro" id="IPR018490">
    <property type="entry name" value="cNMP-bd_dom_sf"/>
</dbReference>
<keyword evidence="5" id="KW-1185">Reference proteome</keyword>
<dbReference type="Proteomes" id="UP000787201">
    <property type="component" value="Unassembled WGS sequence"/>
</dbReference>
<reference evidence="2 4" key="1">
    <citation type="submission" date="2015-03" db="EMBL/GenBank/DDBJ databases">
        <authorList>
            <person name="McCorrison J."/>
            <person name="Sanka R."/>
            <person name="Adams M."/>
            <person name="Brinkac L."/>
            <person name="Nierman W."/>
            <person name="Sutton G."/>
            <person name="Nelson K."/>
            <person name="Kiedrowski L."/>
            <person name="Guerrero D."/>
            <person name="Bonomo R."/>
        </authorList>
    </citation>
    <scope>NUCLEOTIDE SEQUENCE [LARGE SCALE GENOMIC DNA]</scope>
    <source>
        <strain evidence="2 4">35699</strain>
    </source>
</reference>
<sequence>MLSIFSKKTRPHHEMAAIIASTSGYEEKTLKKWQRISTQNSDNIHIIISGEVEFRRSSDDLCLFTLEGQCIFGLSAIFYNSAHMHGVVRTNTVIRTIHKDDFQRLMTEQGLWPELTKVLAWYICMLSKRDDRLVARSAYSVVREFLIEINELIVQQQRDINIYDYIQEYTNLARSTIIKILSDLKKGQYIVVEKGRLISLTTLPEKY</sequence>
<protein>
    <submittedName>
        <fullName evidence="3">Helix-turn-helix domain-containing protein</fullName>
    </submittedName>
    <submittedName>
        <fullName evidence="2">cAMP-binding protein</fullName>
    </submittedName>
</protein>
<dbReference type="Pfam" id="PF15977">
    <property type="entry name" value="HTH_46"/>
    <property type="match status" value="1"/>
</dbReference>
<dbReference type="AlphaFoldDB" id="A0A0F1BE21"/>
<evidence type="ECO:0000313" key="4">
    <source>
        <dbReference type="Proteomes" id="UP000033352"/>
    </source>
</evidence>
<dbReference type="OrthoDB" id="6563600at2"/>
<gene>
    <name evidence="3" type="ORF">KQV47_07480</name>
    <name evidence="2" type="ORF">SS37_01765</name>
</gene>
<dbReference type="EMBL" id="JZYX01000003">
    <property type="protein sequence ID" value="KJN32303.1"/>
    <property type="molecule type" value="Genomic_DNA"/>
</dbReference>
<evidence type="ECO:0000313" key="5">
    <source>
        <dbReference type="Proteomes" id="UP000787201"/>
    </source>
</evidence>
<organism evidence="2 4">
    <name type="scientific">Enterobacter sichuanensis</name>
    <dbReference type="NCBI Taxonomy" id="2071710"/>
    <lineage>
        <taxon>Bacteria</taxon>
        <taxon>Pseudomonadati</taxon>
        <taxon>Pseudomonadota</taxon>
        <taxon>Gammaproteobacteria</taxon>
        <taxon>Enterobacterales</taxon>
        <taxon>Enterobacteriaceae</taxon>
        <taxon>Enterobacter</taxon>
        <taxon>Enterobacter cloacae complex</taxon>
    </lineage>
</organism>
<proteinExistence type="predicted"/>
<reference evidence="3 5" key="2">
    <citation type="submission" date="2021-06" db="EMBL/GenBank/DDBJ databases">
        <authorList>
            <person name="Stanton E."/>
        </authorList>
    </citation>
    <scope>NUCLEOTIDE SEQUENCE [LARGE SCALE GENOMIC DNA]</scope>
    <source>
        <strain evidence="3 5">2021EL-00146</strain>
    </source>
</reference>
<dbReference type="RefSeq" id="WP_025756064.1">
    <property type="nucleotide sequence ID" value="NZ_JAHLTI010000003.1"/>
</dbReference>
<dbReference type="InterPro" id="IPR000595">
    <property type="entry name" value="cNMP-bd_dom"/>
</dbReference>
<evidence type="ECO:0000313" key="3">
    <source>
        <dbReference type="EMBL" id="MBU5924034.1"/>
    </source>
</evidence>
<dbReference type="SUPFAM" id="SSF51206">
    <property type="entry name" value="cAMP-binding domain-like"/>
    <property type="match status" value="1"/>
</dbReference>
<evidence type="ECO:0000259" key="1">
    <source>
        <dbReference type="PROSITE" id="PS50042"/>
    </source>
</evidence>
<evidence type="ECO:0000313" key="2">
    <source>
        <dbReference type="EMBL" id="KJN32303.1"/>
    </source>
</evidence>
<dbReference type="InterPro" id="IPR014710">
    <property type="entry name" value="RmlC-like_jellyroll"/>
</dbReference>
<accession>A0A0F1BE21</accession>
<feature type="domain" description="Cyclic nucleotide-binding" evidence="1">
    <location>
        <begin position="42"/>
        <end position="106"/>
    </location>
</feature>
<dbReference type="PATRIC" id="fig|1619248.3.peg.2228"/>
<comment type="caution">
    <text evidence="2">The sequence shown here is derived from an EMBL/GenBank/DDBJ whole genome shotgun (WGS) entry which is preliminary data.</text>
</comment>
<dbReference type="PROSITE" id="PS50042">
    <property type="entry name" value="CNMP_BINDING_3"/>
    <property type="match status" value="1"/>
</dbReference>
<dbReference type="CDD" id="cd00038">
    <property type="entry name" value="CAP_ED"/>
    <property type="match status" value="1"/>
</dbReference>
<dbReference type="EMBL" id="JAHLTI010000003">
    <property type="protein sequence ID" value="MBU5924034.1"/>
    <property type="molecule type" value="Genomic_DNA"/>
</dbReference>